<dbReference type="InterPro" id="IPR017896">
    <property type="entry name" value="4Fe4S_Fe-S-bd"/>
</dbReference>
<feature type="domain" description="4Fe-4S ferredoxin-type" evidence="2">
    <location>
        <begin position="868"/>
        <end position="897"/>
    </location>
</feature>
<dbReference type="Gene3D" id="3.30.70.20">
    <property type="match status" value="2"/>
</dbReference>
<comment type="caution">
    <text evidence="3">The sequence shown here is derived from an EMBL/GenBank/DDBJ whole genome shotgun (WGS) entry which is preliminary data.</text>
</comment>
<evidence type="ECO:0000313" key="4">
    <source>
        <dbReference type="Proteomes" id="UP001165367"/>
    </source>
</evidence>
<dbReference type="CDD" id="cd10551">
    <property type="entry name" value="PsrB"/>
    <property type="match status" value="1"/>
</dbReference>
<reference evidence="3" key="1">
    <citation type="submission" date="2022-01" db="EMBL/GenBank/DDBJ databases">
        <authorList>
            <person name="Jo J.-H."/>
            <person name="Im W.-T."/>
        </authorList>
    </citation>
    <scope>NUCLEOTIDE SEQUENCE</scope>
    <source>
        <strain evidence="3">NA20</strain>
    </source>
</reference>
<dbReference type="InterPro" id="IPR030948">
    <property type="entry name" value="TAT_var_transloc_signal_dom"/>
</dbReference>
<dbReference type="SUPFAM" id="SSF54862">
    <property type="entry name" value="4Fe-4S ferredoxins"/>
    <property type="match status" value="1"/>
</dbReference>
<dbReference type="PROSITE" id="PS51379">
    <property type="entry name" value="4FE4S_FER_2"/>
    <property type="match status" value="3"/>
</dbReference>
<dbReference type="Gene3D" id="3.40.50.740">
    <property type="match status" value="1"/>
</dbReference>
<dbReference type="PANTHER" id="PTHR42783:SF3">
    <property type="entry name" value="GLUTAMATE SYNTHASE [NADPH] SMALL CHAIN-RELATED"/>
    <property type="match status" value="1"/>
</dbReference>
<dbReference type="Gene3D" id="3.30.2070.10">
    <property type="entry name" value="Formate dehydrogenase/DMSO reductase"/>
    <property type="match status" value="1"/>
</dbReference>
<gene>
    <name evidence="3" type="ORF">LZZ85_01215</name>
</gene>
<dbReference type="Pfam" id="PF12838">
    <property type="entry name" value="Fer4_7"/>
    <property type="match status" value="1"/>
</dbReference>
<accession>A0ABS9KKS9</accession>
<evidence type="ECO:0000313" key="3">
    <source>
        <dbReference type="EMBL" id="MCG2612870.1"/>
    </source>
</evidence>
<evidence type="ECO:0000256" key="1">
    <source>
        <dbReference type="SAM" id="MobiDB-lite"/>
    </source>
</evidence>
<dbReference type="NCBIfam" id="TIGR04519">
    <property type="entry name" value="MoCo_extend_TAT"/>
    <property type="match status" value="1"/>
</dbReference>
<proteinExistence type="predicted"/>
<feature type="domain" description="4Fe-4S ferredoxin-type" evidence="2">
    <location>
        <begin position="777"/>
        <end position="807"/>
    </location>
</feature>
<dbReference type="Gene3D" id="3.30.200.210">
    <property type="match status" value="1"/>
</dbReference>
<dbReference type="EMBL" id="JAKLTR010000001">
    <property type="protein sequence ID" value="MCG2612870.1"/>
    <property type="molecule type" value="Genomic_DNA"/>
</dbReference>
<protein>
    <submittedName>
        <fullName evidence="3">TAT-variant-translocated molybdopterin oxidoreductase</fullName>
    </submittedName>
</protein>
<keyword evidence="4" id="KW-1185">Reference proteome</keyword>
<evidence type="ECO:0000259" key="2">
    <source>
        <dbReference type="PROSITE" id="PS51379"/>
    </source>
</evidence>
<organism evidence="3 4">
    <name type="scientific">Terrimonas ginsenosidimutans</name>
    <dbReference type="NCBI Taxonomy" id="2908004"/>
    <lineage>
        <taxon>Bacteria</taxon>
        <taxon>Pseudomonadati</taxon>
        <taxon>Bacteroidota</taxon>
        <taxon>Chitinophagia</taxon>
        <taxon>Chitinophagales</taxon>
        <taxon>Chitinophagaceae</taxon>
        <taxon>Terrimonas</taxon>
    </lineage>
</organism>
<sequence>MSQNKYWQNFGQVTDPEKFQKQVQDEFKEELPFEDIDGKLVDAKAPRRDFLKYLGFSTAAATLAASCKVPVRKAIPFANKPENIIPGEAKYYATTYIQDGDVIPVVAKVRDGRPIKIEGNTLSPYTKGGTTARAQASVLDLYDMFRITHPKRKAGDKFEETTYEFVDKAIAEGLAGASGVVLLTSTVVSPSTKQIITEFLAKYPGSRHVTADAVSYSGMLLANEASGFGRNLPTYNFGAAKVIVSLDADFLGNWMNPVENGLGYGKGRKIDEKNPTMSKHFQFEGYLSTTGANADERFTHRPSETGVVAQAILAGLDGSVAAPSIADAKLKAGIAKVVNALKANNGSSLVVSGSNDVNVQILVNAINNAVGAYGTTVSWATTSNYRAGIDKDLVDLIAQMEAGQVGALLVYGANPAYHYHDADKFKAALKKVKLSVSFGEKMDETTELCQYIVPTHNYLESWGDAAPKNNLVSFLQPTIYPLFKTRPYQTSLLKWAGNNTDYETYFRNYWSAQLGSEAAFEKALQDGVLELMTTLSIGTYNGGGVGNGIAGIASAKKPAGKYEVVLYQKVSIGTGTGAYNPWLQELPDPISKATWGNYALISMSMAKEMLGIDLANKDNERANNNYEYYPDKPVIKIAVAGKKEIELPILVIPGMNANTIAIAVGYGRNEALGKTAAGVGQGVYHLGSFNGSTFSYVAGAEITDAKRKEKIAQMQIHNSYEGRVEVVRETTLASFIKDPNEITDFRQDLLDKYAKANNDFRKDATLYGVHDMPGLKWGMNIDMNACYGCGACVVACHTENNVPVVGKSEVLRFHDMHWLRIDRYFVSDENNPDDLKGVVFQPMMCQHCDNAPCENVCPVAATNHSAEGINQMAYNRCIGTRYCANNCPFKVRRFNWSDYTGADSFPNNQDQQIVGKLDPVVHQMNDELTRMVLNPDVTVRSRGVMEKCSFCIQRTQAAKLNAKKEGRPLQDGEAKTACQQACAGDAIIFGNVNDHNSQISLVRKENPKRMYQVLEQIHVLPNVTYLSKVRNTEEILHRGGHGAAAEGHGEDSAPANDGHGKAEGHGEAVPSAQPKEAEAHH</sequence>
<feature type="domain" description="4Fe-4S ferredoxin-type" evidence="2">
    <location>
        <begin position="836"/>
        <end position="867"/>
    </location>
</feature>
<dbReference type="PANTHER" id="PTHR42783">
    <property type="entry name" value="GLUTAMATE SYNTHASE [NADPH] SMALL CHAIN"/>
    <property type="match status" value="1"/>
</dbReference>
<dbReference type="Proteomes" id="UP001165367">
    <property type="component" value="Unassembled WGS sequence"/>
</dbReference>
<dbReference type="RefSeq" id="WP_237868097.1">
    <property type="nucleotide sequence ID" value="NZ_JAKLTR010000001.1"/>
</dbReference>
<name>A0ABS9KKS9_9BACT</name>
<feature type="region of interest" description="Disordered" evidence="1">
    <location>
        <begin position="1037"/>
        <end position="1081"/>
    </location>
</feature>
<dbReference type="SUPFAM" id="SSF53706">
    <property type="entry name" value="Formate dehydrogenase/DMSO reductase, domains 1-3"/>
    <property type="match status" value="1"/>
</dbReference>